<gene>
    <name evidence="1" type="ORF">PYW07_013363</name>
</gene>
<protein>
    <submittedName>
        <fullName evidence="1">Uncharacterized protein</fullName>
    </submittedName>
</protein>
<dbReference type="Proteomes" id="UP001231518">
    <property type="component" value="Chromosome 31"/>
</dbReference>
<organism evidence="1 2">
    <name type="scientific">Mythimna separata</name>
    <name type="common">Oriental armyworm</name>
    <name type="synonym">Pseudaletia separata</name>
    <dbReference type="NCBI Taxonomy" id="271217"/>
    <lineage>
        <taxon>Eukaryota</taxon>
        <taxon>Metazoa</taxon>
        <taxon>Ecdysozoa</taxon>
        <taxon>Arthropoda</taxon>
        <taxon>Hexapoda</taxon>
        <taxon>Insecta</taxon>
        <taxon>Pterygota</taxon>
        <taxon>Neoptera</taxon>
        <taxon>Endopterygota</taxon>
        <taxon>Lepidoptera</taxon>
        <taxon>Glossata</taxon>
        <taxon>Ditrysia</taxon>
        <taxon>Noctuoidea</taxon>
        <taxon>Noctuidae</taxon>
        <taxon>Noctuinae</taxon>
        <taxon>Hadenini</taxon>
        <taxon>Mythimna</taxon>
    </lineage>
</organism>
<comment type="caution">
    <text evidence="1">The sequence shown here is derived from an EMBL/GenBank/DDBJ whole genome shotgun (WGS) entry which is preliminary data.</text>
</comment>
<evidence type="ECO:0000313" key="1">
    <source>
        <dbReference type="EMBL" id="KAJ8704069.1"/>
    </source>
</evidence>
<evidence type="ECO:0000313" key="2">
    <source>
        <dbReference type="Proteomes" id="UP001231518"/>
    </source>
</evidence>
<reference evidence="1" key="1">
    <citation type="submission" date="2023-03" db="EMBL/GenBank/DDBJ databases">
        <title>Chromosome-level genomes of two armyworms, Mythimna separata and Mythimna loreyi, provide insights into the biosynthesis and reception of sex pheromones.</title>
        <authorList>
            <person name="Zhao H."/>
        </authorList>
    </citation>
    <scope>NUCLEOTIDE SEQUENCE</scope>
    <source>
        <strain evidence="1">BeijingLab</strain>
        <tissue evidence="1">Pupa</tissue>
    </source>
</reference>
<proteinExistence type="predicted"/>
<name>A0AAD7Y6G1_MYTSE</name>
<keyword evidence="2" id="KW-1185">Reference proteome</keyword>
<accession>A0AAD7Y6G1</accession>
<dbReference type="EMBL" id="JARGEI010000032">
    <property type="protein sequence ID" value="KAJ8704069.1"/>
    <property type="molecule type" value="Genomic_DNA"/>
</dbReference>
<dbReference type="AlphaFoldDB" id="A0AAD7Y6G1"/>
<sequence length="677" mass="77805">MCDKMTKQYPKRPGTSGIPGLLYETKLLSLIYLRAIHDDNIEEFHLASNVDKLGSFNDICFKVKFKGNDKALAVFLQAKHREKNDSDLKLNQDAIVEYFNTYLEVRRKFNPNNKDVLFNGKPGETECLFVTYTNAKGEKNISTYKGSFCKHLNDLIKMVEPGYQPSHNDKDVELLCEILLKEQMKVLAQQMAKCIFGELNDNEMLMQDELVLRYHVILSQKAFDISEIQPEGHRNLSFRDEFFDIDEEYLRIFKDELCTEIIKRRNLTISQPIAVTESLQKKVGSQVIFENGKFVLVDRNAPDNIMLILDKINESQESIRKTVEVAVKDCTTLQKYKVPTSFGNKDLIIKGNDKQIRKILNDLTFKIVRFIELSAPSNIVTIDNSFGVDFLQLSNGIASAVGNLFVFDETTKLMKINNNYKSLGNLSKDLCHKLKKKVDNLQEYRFDVKAELFPKLSIAIDGYSKIIVSHILSKHLFFTSQCNEKELEDTLIYEINNNLDDDVQHVKVTSDAVYYKYHDEIQRWSMESDVGMGTYLDKEGPIYKDAVKHATKLPLLGVLNVIQIIKYKNKTFRKDAVIATQFDDPPTGTIIVTRNIELTVTKIIKHFNNKNIAVLDLEYVLNLSARDDQTLRRELMKKDEIKTLIVIFNKAQINHKLKNIASSLRGNNVIIVTDQNC</sequence>